<evidence type="ECO:0000313" key="8">
    <source>
        <dbReference type="EMBL" id="CAF3533304.1"/>
    </source>
</evidence>
<dbReference type="Proteomes" id="UP000663829">
    <property type="component" value="Unassembled WGS sequence"/>
</dbReference>
<evidence type="ECO:0000256" key="1">
    <source>
        <dbReference type="ARBA" id="ARBA00004141"/>
    </source>
</evidence>
<dbReference type="EMBL" id="CAJNOQ010000083">
    <property type="protein sequence ID" value="CAF0753352.1"/>
    <property type="molecule type" value="Genomic_DNA"/>
</dbReference>
<evidence type="ECO:0000256" key="5">
    <source>
        <dbReference type="SAM" id="Phobius"/>
    </source>
</evidence>
<gene>
    <name evidence="6" type="ORF">GPM918_LOCUS967</name>
    <name evidence="7" type="ORF">OVA965_LOCUS5632</name>
    <name evidence="8" type="ORF">SRO942_LOCUS967</name>
    <name evidence="9" type="ORF">TMI583_LOCUS5629</name>
</gene>
<dbReference type="PANTHER" id="PTHR10671:SF108">
    <property type="entry name" value="CLAUDIN FAMILY PROTEIN-RELATED"/>
    <property type="match status" value="1"/>
</dbReference>
<name>A0A813PP50_9BILA</name>
<keyword evidence="2 5" id="KW-0812">Transmembrane</keyword>
<feature type="transmembrane region" description="Helical" evidence="5">
    <location>
        <begin position="210"/>
        <end position="231"/>
    </location>
</feature>
<organism evidence="6 10">
    <name type="scientific">Didymodactylos carnosus</name>
    <dbReference type="NCBI Taxonomy" id="1234261"/>
    <lineage>
        <taxon>Eukaryota</taxon>
        <taxon>Metazoa</taxon>
        <taxon>Spiralia</taxon>
        <taxon>Gnathifera</taxon>
        <taxon>Rotifera</taxon>
        <taxon>Eurotatoria</taxon>
        <taxon>Bdelloidea</taxon>
        <taxon>Philodinida</taxon>
        <taxon>Philodinidae</taxon>
        <taxon>Didymodactylos</taxon>
    </lineage>
</organism>
<dbReference type="OrthoDB" id="10020245at2759"/>
<accession>A0A813PP50</accession>
<dbReference type="Proteomes" id="UP000677228">
    <property type="component" value="Unassembled WGS sequence"/>
</dbReference>
<dbReference type="Proteomes" id="UP000681722">
    <property type="component" value="Unassembled WGS sequence"/>
</dbReference>
<proteinExistence type="predicted"/>
<dbReference type="EMBL" id="CAJOBC010000083">
    <property type="protein sequence ID" value="CAF3533304.1"/>
    <property type="molecule type" value="Genomic_DNA"/>
</dbReference>
<keyword evidence="4 5" id="KW-0472">Membrane</keyword>
<dbReference type="EMBL" id="CAJOBA010001606">
    <property type="protein sequence ID" value="CAF3605007.1"/>
    <property type="molecule type" value="Genomic_DNA"/>
</dbReference>
<feature type="transmembrane region" description="Helical" evidence="5">
    <location>
        <begin position="12"/>
        <end position="34"/>
    </location>
</feature>
<feature type="transmembrane region" description="Helical" evidence="5">
    <location>
        <begin position="286"/>
        <end position="307"/>
    </location>
</feature>
<evidence type="ECO:0000313" key="10">
    <source>
        <dbReference type="Proteomes" id="UP000663829"/>
    </source>
</evidence>
<evidence type="ECO:0000256" key="4">
    <source>
        <dbReference type="ARBA" id="ARBA00023136"/>
    </source>
</evidence>
<evidence type="ECO:0000313" key="6">
    <source>
        <dbReference type="EMBL" id="CAF0753352.1"/>
    </source>
</evidence>
<comment type="subcellular location">
    <subcellularLocation>
        <location evidence="1">Membrane</location>
        <topology evidence="1">Multi-pass membrane protein</topology>
    </subcellularLocation>
</comment>
<dbReference type="Proteomes" id="UP000682733">
    <property type="component" value="Unassembled WGS sequence"/>
</dbReference>
<evidence type="ECO:0000256" key="2">
    <source>
        <dbReference type="ARBA" id="ARBA00022692"/>
    </source>
</evidence>
<protein>
    <submittedName>
        <fullName evidence="6">Uncharacterized protein</fullName>
    </submittedName>
</protein>
<dbReference type="InterPro" id="IPR050579">
    <property type="entry name" value="PMP-22/EMP/MP20-like"/>
</dbReference>
<dbReference type="PANTHER" id="PTHR10671">
    <property type="entry name" value="EPITHELIAL MEMBRANE PROTEIN-RELATED"/>
    <property type="match status" value="1"/>
</dbReference>
<comment type="caution">
    <text evidence="6">The sequence shown here is derived from an EMBL/GenBank/DDBJ whole genome shotgun (WGS) entry which is preliminary data.</text>
</comment>
<feature type="transmembrane region" description="Helical" evidence="5">
    <location>
        <begin position="173"/>
        <end position="198"/>
    </location>
</feature>
<keyword evidence="10" id="KW-1185">Reference proteome</keyword>
<dbReference type="Gene3D" id="1.20.140.150">
    <property type="match status" value="1"/>
</dbReference>
<reference evidence="6" key="1">
    <citation type="submission" date="2021-02" db="EMBL/GenBank/DDBJ databases">
        <authorList>
            <person name="Nowell W R."/>
        </authorList>
    </citation>
    <scope>NUCLEOTIDE SEQUENCE</scope>
</reference>
<dbReference type="EMBL" id="CAJNOK010001606">
    <property type="protein sequence ID" value="CAF0820714.1"/>
    <property type="molecule type" value="Genomic_DNA"/>
</dbReference>
<sequence>MFFKNKPVTSYLIGSIIGIILCTIGLILHLIAYFTPHWKEVIPNSNALYVDGIDALIRTEVLHYFNAVHRYTKHSYGLFRRCERLLNSTNTTPNILKEHQNQLCTKNYLPSYEDVDFNECHSLQYYRFCTKKNEKIFDIQNHYLLQTFAIDQTYFKENHQNSLSSCDCKYPTYVPVCQYFCGFGVIFIVLTIILYAWLPLTDDKKIRVRIKFIGVISSLLSIVFLMSNLIIMNNYLRFESLEYLVAIERHYRTNQIYKLSEDTRIAVNRFESYVIIKTGYSMGLEWIAFFLTIISAIILLGTCNMSAHKEKDKNTKHSLRESTSLNRRESIIASHHSVYV</sequence>
<evidence type="ECO:0000256" key="3">
    <source>
        <dbReference type="ARBA" id="ARBA00022989"/>
    </source>
</evidence>
<keyword evidence="3 5" id="KW-1133">Transmembrane helix</keyword>
<evidence type="ECO:0000313" key="7">
    <source>
        <dbReference type="EMBL" id="CAF0820714.1"/>
    </source>
</evidence>
<dbReference type="AlphaFoldDB" id="A0A813PP50"/>
<evidence type="ECO:0000313" key="9">
    <source>
        <dbReference type="EMBL" id="CAF3605007.1"/>
    </source>
</evidence>
<dbReference type="GO" id="GO:0005886">
    <property type="term" value="C:plasma membrane"/>
    <property type="evidence" value="ECO:0007669"/>
    <property type="project" value="TreeGrafter"/>
</dbReference>